<feature type="transmembrane region" description="Helical" evidence="5">
    <location>
        <begin position="299"/>
        <end position="320"/>
    </location>
</feature>
<keyword evidence="8" id="KW-1185">Reference proteome</keyword>
<evidence type="ECO:0000313" key="7">
    <source>
        <dbReference type="EMBL" id="MFB9312492.1"/>
    </source>
</evidence>
<feature type="transmembrane region" description="Helical" evidence="5">
    <location>
        <begin position="269"/>
        <end position="293"/>
    </location>
</feature>
<dbReference type="Gene3D" id="1.20.1720.10">
    <property type="entry name" value="Multidrug resistance protein D"/>
    <property type="match status" value="1"/>
</dbReference>
<keyword evidence="2 5" id="KW-0812">Transmembrane</keyword>
<reference evidence="7 8" key="1">
    <citation type="submission" date="2024-09" db="EMBL/GenBank/DDBJ databases">
        <authorList>
            <person name="Sun Q."/>
            <person name="Mori K."/>
        </authorList>
    </citation>
    <scope>NUCLEOTIDE SEQUENCE [LARGE SCALE GENOMIC DNA]</scope>
    <source>
        <strain evidence="7 8">JCM 9626</strain>
    </source>
</reference>
<comment type="caution">
    <text evidence="7">The sequence shown here is derived from an EMBL/GenBank/DDBJ whole genome shotgun (WGS) entry which is preliminary data.</text>
</comment>
<dbReference type="PANTHER" id="PTHR42718:SF42">
    <property type="entry name" value="EXPORT PROTEIN"/>
    <property type="match status" value="1"/>
</dbReference>
<dbReference type="InterPro" id="IPR011701">
    <property type="entry name" value="MFS"/>
</dbReference>
<feature type="transmembrane region" description="Helical" evidence="5">
    <location>
        <begin position="51"/>
        <end position="70"/>
    </location>
</feature>
<dbReference type="Gene3D" id="1.20.1250.20">
    <property type="entry name" value="MFS general substrate transporter like domains"/>
    <property type="match status" value="1"/>
</dbReference>
<dbReference type="InterPro" id="IPR036259">
    <property type="entry name" value="MFS_trans_sf"/>
</dbReference>
<dbReference type="InterPro" id="IPR020846">
    <property type="entry name" value="MFS_dom"/>
</dbReference>
<feature type="transmembrane region" description="Helical" evidence="5">
    <location>
        <begin position="168"/>
        <end position="190"/>
    </location>
</feature>
<dbReference type="PROSITE" id="PS50850">
    <property type="entry name" value="MFS"/>
    <property type="match status" value="1"/>
</dbReference>
<evidence type="ECO:0000256" key="1">
    <source>
        <dbReference type="ARBA" id="ARBA00004651"/>
    </source>
</evidence>
<dbReference type="Proteomes" id="UP001589750">
    <property type="component" value="Unassembled WGS sequence"/>
</dbReference>
<feature type="transmembrane region" description="Helical" evidence="5">
    <location>
        <begin position="408"/>
        <end position="426"/>
    </location>
</feature>
<accession>A0ABV5K6Y1</accession>
<feature type="transmembrane region" description="Helical" evidence="5">
    <location>
        <begin position="229"/>
        <end position="248"/>
    </location>
</feature>
<proteinExistence type="predicted"/>
<feature type="domain" description="Major facilitator superfamily (MFS) profile" evidence="6">
    <location>
        <begin position="16"/>
        <end position="455"/>
    </location>
</feature>
<feature type="transmembrane region" description="Helical" evidence="5">
    <location>
        <begin position="202"/>
        <end position="223"/>
    </location>
</feature>
<evidence type="ECO:0000313" key="8">
    <source>
        <dbReference type="Proteomes" id="UP001589750"/>
    </source>
</evidence>
<name>A0ABV5K6Y1_9ACTN</name>
<feature type="transmembrane region" description="Helical" evidence="5">
    <location>
        <begin position="140"/>
        <end position="162"/>
    </location>
</feature>
<feature type="transmembrane region" description="Helical" evidence="5">
    <location>
        <begin position="332"/>
        <end position="350"/>
    </location>
</feature>
<evidence type="ECO:0000256" key="5">
    <source>
        <dbReference type="SAM" id="Phobius"/>
    </source>
</evidence>
<dbReference type="RefSeq" id="WP_140009899.1">
    <property type="nucleotide sequence ID" value="NZ_JBHMDG010000006.1"/>
</dbReference>
<sequence length="490" mass="48857">MTEPALTLSSAAGRWVLLATILGSALAGIDATVVNVALPAIGESLDAEFSSLQWTVSAYALTLASFILLGGTLGDRFGRRRVFVVGVVWFAVASLACGLAQDVPTLVTARAVQGVGAALLTPGSLALLQVTFRAEDRARAIGAWSGLGGVATAVGPLLGGWLVEVASWRWVFLINLPLAAIVVALAARHVPETRDDDAEGTAVDWAGGLLGAVALAGLTFALIESSRGAGVVGGAVAVAVGAAVAFVARERSASYPVLPLTAFRSAQFSAVNGVTFLVYAGIGVVFFLLVVQLQEAAGFGPVAAGSALLPVTALMLLLSARSGALAGRIGPRLQMSLGPLVCAGGLLLLSRVGEGDSYLADVLPGVLVFGAGLALMVAPLTAAALGAAPSEHAGMASGANNAVARTGGLLAVAAVPVLAGVGSGAADGFEHALWISAGILLVSAVAAALTVRNDVLDAPATATDHHLRHCGVGAPPLATTCDEQGRTGPT</sequence>
<feature type="transmembrane region" description="Helical" evidence="5">
    <location>
        <begin position="432"/>
        <end position="451"/>
    </location>
</feature>
<evidence type="ECO:0000256" key="2">
    <source>
        <dbReference type="ARBA" id="ARBA00022692"/>
    </source>
</evidence>
<dbReference type="CDD" id="cd17321">
    <property type="entry name" value="MFS_MMR_MDR_like"/>
    <property type="match status" value="1"/>
</dbReference>
<feature type="transmembrane region" description="Helical" evidence="5">
    <location>
        <begin position="82"/>
        <end position="101"/>
    </location>
</feature>
<dbReference type="SUPFAM" id="SSF103473">
    <property type="entry name" value="MFS general substrate transporter"/>
    <property type="match status" value="1"/>
</dbReference>
<protein>
    <submittedName>
        <fullName evidence="7">MFS transporter</fullName>
    </submittedName>
</protein>
<evidence type="ECO:0000256" key="3">
    <source>
        <dbReference type="ARBA" id="ARBA00022989"/>
    </source>
</evidence>
<comment type="subcellular location">
    <subcellularLocation>
        <location evidence="1">Cell membrane</location>
        <topology evidence="1">Multi-pass membrane protein</topology>
    </subcellularLocation>
</comment>
<dbReference type="Pfam" id="PF07690">
    <property type="entry name" value="MFS_1"/>
    <property type="match status" value="1"/>
</dbReference>
<keyword evidence="3 5" id="KW-1133">Transmembrane helix</keyword>
<dbReference type="EMBL" id="JBHMDG010000006">
    <property type="protein sequence ID" value="MFB9312492.1"/>
    <property type="molecule type" value="Genomic_DNA"/>
</dbReference>
<evidence type="ECO:0000259" key="6">
    <source>
        <dbReference type="PROSITE" id="PS50850"/>
    </source>
</evidence>
<dbReference type="PANTHER" id="PTHR42718">
    <property type="entry name" value="MAJOR FACILITATOR SUPERFAMILY MULTIDRUG TRANSPORTER MFSC"/>
    <property type="match status" value="1"/>
</dbReference>
<organism evidence="7 8">
    <name type="scientific">Nocardioides plantarum</name>
    <dbReference type="NCBI Taxonomy" id="29299"/>
    <lineage>
        <taxon>Bacteria</taxon>
        <taxon>Bacillati</taxon>
        <taxon>Actinomycetota</taxon>
        <taxon>Actinomycetes</taxon>
        <taxon>Propionibacteriales</taxon>
        <taxon>Nocardioidaceae</taxon>
        <taxon>Nocardioides</taxon>
    </lineage>
</organism>
<feature type="transmembrane region" description="Helical" evidence="5">
    <location>
        <begin position="362"/>
        <end position="387"/>
    </location>
</feature>
<gene>
    <name evidence="7" type="ORF">ACFFRI_05500</name>
</gene>
<keyword evidence="4 5" id="KW-0472">Membrane</keyword>
<evidence type="ECO:0000256" key="4">
    <source>
        <dbReference type="ARBA" id="ARBA00023136"/>
    </source>
</evidence>